<dbReference type="FunFam" id="3.30.830.10:FF:000012">
    <property type="entry name" value="Protease 3"/>
    <property type="match status" value="1"/>
</dbReference>
<dbReference type="InterPro" id="IPR011765">
    <property type="entry name" value="Pept_M16_N"/>
</dbReference>
<evidence type="ECO:0000256" key="6">
    <source>
        <dbReference type="ARBA" id="ARBA00022833"/>
    </source>
</evidence>
<proteinExistence type="inferred from homology"/>
<keyword evidence="6" id="KW-0862">Zinc</keyword>
<dbReference type="PANTHER" id="PTHR43690">
    <property type="entry name" value="NARDILYSIN"/>
    <property type="match status" value="1"/>
</dbReference>
<dbReference type="InterPro" id="IPR001431">
    <property type="entry name" value="Pept_M16_Zn_BS"/>
</dbReference>
<dbReference type="GO" id="GO:0046872">
    <property type="term" value="F:metal ion binding"/>
    <property type="evidence" value="ECO:0007669"/>
    <property type="project" value="UniProtKB-KW"/>
</dbReference>
<keyword evidence="5" id="KW-0378">Hydrolase</keyword>
<dbReference type="GO" id="GO:0006508">
    <property type="term" value="P:proteolysis"/>
    <property type="evidence" value="ECO:0007669"/>
    <property type="project" value="UniProtKB-KW"/>
</dbReference>
<dbReference type="InterPro" id="IPR007863">
    <property type="entry name" value="Peptidase_M16_C"/>
</dbReference>
<dbReference type="PANTHER" id="PTHR43690:SF18">
    <property type="entry name" value="INSULIN-DEGRADING ENZYME-RELATED"/>
    <property type="match status" value="1"/>
</dbReference>
<evidence type="ECO:0000256" key="5">
    <source>
        <dbReference type="ARBA" id="ARBA00022801"/>
    </source>
</evidence>
<keyword evidence="4" id="KW-0479">Metal-binding</keyword>
<evidence type="ECO:0000259" key="11">
    <source>
        <dbReference type="Pfam" id="PF05193"/>
    </source>
</evidence>
<keyword evidence="3" id="KW-0645">Protease</keyword>
<evidence type="ECO:0000256" key="1">
    <source>
        <dbReference type="ARBA" id="ARBA00001947"/>
    </source>
</evidence>
<keyword evidence="7" id="KW-0482">Metalloprotease</keyword>
<evidence type="ECO:0000259" key="10">
    <source>
        <dbReference type="Pfam" id="PF00675"/>
    </source>
</evidence>
<comment type="similarity">
    <text evidence="2 8">Belongs to the peptidase M16 family.</text>
</comment>
<sequence>LCIQVGCLSDPVEAQGLSHFLEHMVFMGSKKYPTENDFDAYLSKRGGTSNAWTGLEYTLFHFDVKRKHFAKCLDRFAQFFIAPLLESSSTDRELSAVHSEFELANARDSSRLQFFLGTLSSEGSPFRIFGYGNIKSLREIPEQNGTDIQSLLRKHREQSYSSQRMTLALHSKDTLDNLEKLARDLFSGVPNSGVNPPDFTLYKDPFNNPSFNKIYKVCPLGDREKLRIVWSLPSLKDKYEYVFSFRPPPSTPMGIISSLLGHEGQGSALALLKEKNLAVSLACGVTPTSDTENSSLCTVFVVYITLTDLGRDNVSDVCLIVFDYMKMLLQSAIASQQHMPESTANGALPNNHVQDNPGASVDTEREVHTFRSYLPEYQSTRKAAFLYDEPQEPEDTVVHVANMMQLVPPECVFSGYSLLKHIDLSVS</sequence>
<protein>
    <submittedName>
        <fullName evidence="12">Peptidase_M16 domain-containing protein</fullName>
    </submittedName>
</protein>
<dbReference type="PROSITE" id="PS00143">
    <property type="entry name" value="INSULINASE"/>
    <property type="match status" value="1"/>
</dbReference>
<feature type="domain" description="Peptidase M16 C-terminal" evidence="11">
    <location>
        <begin position="152"/>
        <end position="331"/>
    </location>
</feature>
<evidence type="ECO:0000313" key="12">
    <source>
        <dbReference type="WBParaSite" id="ECPE_0001012701-mRNA-1"/>
    </source>
</evidence>
<evidence type="ECO:0000256" key="4">
    <source>
        <dbReference type="ARBA" id="ARBA00022723"/>
    </source>
</evidence>
<evidence type="ECO:0000256" key="9">
    <source>
        <dbReference type="SAM" id="MobiDB-lite"/>
    </source>
</evidence>
<dbReference type="Pfam" id="PF05193">
    <property type="entry name" value="Peptidase_M16_C"/>
    <property type="match status" value="1"/>
</dbReference>
<dbReference type="InterPro" id="IPR050626">
    <property type="entry name" value="Peptidase_M16"/>
</dbReference>
<dbReference type="SUPFAM" id="SSF63411">
    <property type="entry name" value="LuxS/MPP-like metallohydrolase"/>
    <property type="match status" value="2"/>
</dbReference>
<accession>A0A183AT10</accession>
<reference evidence="12" key="1">
    <citation type="submission" date="2016-06" db="UniProtKB">
        <authorList>
            <consortium name="WormBaseParasite"/>
        </authorList>
    </citation>
    <scope>IDENTIFICATION</scope>
</reference>
<dbReference type="GO" id="GO:0004222">
    <property type="term" value="F:metalloendopeptidase activity"/>
    <property type="evidence" value="ECO:0007669"/>
    <property type="project" value="InterPro"/>
</dbReference>
<dbReference type="Gene3D" id="3.30.830.10">
    <property type="entry name" value="Metalloenzyme, LuxS/M16 peptidase-like"/>
    <property type="match status" value="2"/>
</dbReference>
<dbReference type="InterPro" id="IPR011249">
    <property type="entry name" value="Metalloenz_LuxS/M16"/>
</dbReference>
<organism evidence="12">
    <name type="scientific">Echinostoma caproni</name>
    <dbReference type="NCBI Taxonomy" id="27848"/>
    <lineage>
        <taxon>Eukaryota</taxon>
        <taxon>Metazoa</taxon>
        <taxon>Spiralia</taxon>
        <taxon>Lophotrochozoa</taxon>
        <taxon>Platyhelminthes</taxon>
        <taxon>Trematoda</taxon>
        <taxon>Digenea</taxon>
        <taxon>Plagiorchiida</taxon>
        <taxon>Echinostomata</taxon>
        <taxon>Echinostomatoidea</taxon>
        <taxon>Echinostomatidae</taxon>
        <taxon>Echinostoma</taxon>
    </lineage>
</organism>
<evidence type="ECO:0000256" key="7">
    <source>
        <dbReference type="ARBA" id="ARBA00023049"/>
    </source>
</evidence>
<feature type="region of interest" description="Disordered" evidence="9">
    <location>
        <begin position="341"/>
        <end position="361"/>
    </location>
</feature>
<dbReference type="WBParaSite" id="ECPE_0001012701-mRNA-1">
    <property type="protein sequence ID" value="ECPE_0001012701-mRNA-1"/>
    <property type="gene ID" value="ECPE_0001012701"/>
</dbReference>
<dbReference type="AlphaFoldDB" id="A0A183AT10"/>
<name>A0A183AT10_9TREM</name>
<comment type="cofactor">
    <cofactor evidence="1">
        <name>Zn(2+)</name>
        <dbReference type="ChEBI" id="CHEBI:29105"/>
    </cofactor>
</comment>
<evidence type="ECO:0000256" key="8">
    <source>
        <dbReference type="RuleBase" id="RU004447"/>
    </source>
</evidence>
<evidence type="ECO:0000256" key="2">
    <source>
        <dbReference type="ARBA" id="ARBA00007261"/>
    </source>
</evidence>
<dbReference type="Pfam" id="PF00675">
    <property type="entry name" value="Peptidase_M16"/>
    <property type="match status" value="1"/>
</dbReference>
<feature type="domain" description="Peptidase M16 N-terminal" evidence="10">
    <location>
        <begin position="1"/>
        <end position="110"/>
    </location>
</feature>
<evidence type="ECO:0000256" key="3">
    <source>
        <dbReference type="ARBA" id="ARBA00022670"/>
    </source>
</evidence>